<dbReference type="RefSeq" id="WP_258819454.1">
    <property type="nucleotide sequence ID" value="NZ_JANUGW010000026.1"/>
</dbReference>
<reference evidence="2 3" key="1">
    <citation type="submission" date="2022-08" db="EMBL/GenBank/DDBJ databases">
        <title>Reclassification of Massilia species as members of the genera Telluria, Duganella, Pseudoduganella, Mokoshia gen. nov. and Zemynaea gen. nov. using orthogonal and non-orthogonal genome-based approaches.</title>
        <authorList>
            <person name="Bowman J.P."/>
        </authorList>
    </citation>
    <scope>NUCLEOTIDE SEQUENCE [LARGE SCALE GENOMIC DNA]</scope>
    <source>
        <strain evidence="2 3">JCM 31316</strain>
    </source>
</reference>
<accession>A0ABT1ZYE3</accession>
<evidence type="ECO:0000313" key="3">
    <source>
        <dbReference type="Proteomes" id="UP001204151"/>
    </source>
</evidence>
<comment type="caution">
    <text evidence="2">The sequence shown here is derived from an EMBL/GenBank/DDBJ whole genome shotgun (WGS) entry which is preliminary data.</text>
</comment>
<keyword evidence="1" id="KW-0732">Signal</keyword>
<evidence type="ECO:0000313" key="2">
    <source>
        <dbReference type="EMBL" id="MCS0584909.1"/>
    </source>
</evidence>
<protein>
    <submittedName>
        <fullName evidence="2">Uncharacterized protein</fullName>
    </submittedName>
</protein>
<organism evidence="2 3">
    <name type="scientific">Massilia pinisoli</name>
    <dbReference type="NCBI Taxonomy" id="1772194"/>
    <lineage>
        <taxon>Bacteria</taxon>
        <taxon>Pseudomonadati</taxon>
        <taxon>Pseudomonadota</taxon>
        <taxon>Betaproteobacteria</taxon>
        <taxon>Burkholderiales</taxon>
        <taxon>Oxalobacteraceae</taxon>
        <taxon>Telluria group</taxon>
        <taxon>Massilia</taxon>
    </lineage>
</organism>
<feature type="chain" id="PRO_5046074491" evidence="1">
    <location>
        <begin position="20"/>
        <end position="123"/>
    </location>
</feature>
<feature type="signal peptide" evidence="1">
    <location>
        <begin position="1"/>
        <end position="19"/>
    </location>
</feature>
<dbReference type="EMBL" id="JANUGW010000026">
    <property type="protein sequence ID" value="MCS0584909.1"/>
    <property type="molecule type" value="Genomic_DNA"/>
</dbReference>
<proteinExistence type="predicted"/>
<dbReference type="Proteomes" id="UP001204151">
    <property type="component" value="Unassembled WGS sequence"/>
</dbReference>
<sequence>MKKNLALLTTISLVSLAYAAEQLHWPAPYRPFKGEYTIYSGELGDQQAPTKDDRKLSFIIEGQPAKDIFNAMPPDDKETCSGEKGARSRSKQNVWCTFNPGDGYTCYFGFDLTTGKSIAGGTC</sequence>
<gene>
    <name evidence="2" type="ORF">NX784_25300</name>
</gene>
<name>A0ABT1ZYE3_9BURK</name>
<keyword evidence="3" id="KW-1185">Reference proteome</keyword>
<evidence type="ECO:0000256" key="1">
    <source>
        <dbReference type="SAM" id="SignalP"/>
    </source>
</evidence>